<dbReference type="PROSITE" id="PS51012">
    <property type="entry name" value="ABC_TM2"/>
    <property type="match status" value="1"/>
</dbReference>
<dbReference type="Pfam" id="PF01061">
    <property type="entry name" value="ABC2_membrane"/>
    <property type="match status" value="1"/>
</dbReference>
<dbReference type="EMBL" id="VSSQ01005650">
    <property type="protein sequence ID" value="MPM29948.1"/>
    <property type="molecule type" value="Genomic_DNA"/>
</dbReference>
<protein>
    <recommendedName>
        <fullName evidence="9">ABC transmembrane type-2 domain-containing protein</fullName>
    </recommendedName>
</protein>
<feature type="transmembrane region" description="Helical" evidence="8">
    <location>
        <begin position="120"/>
        <end position="148"/>
    </location>
</feature>
<evidence type="ECO:0000256" key="3">
    <source>
        <dbReference type="ARBA" id="ARBA00022475"/>
    </source>
</evidence>
<gene>
    <name evidence="10" type="ORF">SDC9_76490</name>
</gene>
<keyword evidence="6 8" id="KW-1133">Transmembrane helix</keyword>
<evidence type="ECO:0000256" key="6">
    <source>
        <dbReference type="ARBA" id="ARBA00022989"/>
    </source>
</evidence>
<sequence>MNTNKPIEIYDSAKRPHPAIEEFFALIKYRDVIFQLVRRDIITRYKRSVLGIAWTMLNPLGTMLVMTIVFSQIFNRGNEYPVYVLTGLTVWNFFSWSTRQSMTSMISGANLFDRIYLPRTTFVVAAVGTSVINLLFSMVPLLLIMLIVREPIPLTFLLFPIPVILLALFSLGIGLIISSYVIYFPDILEIYPILIMAWMYLSPVMIPLEVLQKILNGWEIRLNPMSYLLSFFRDIVFYGKWPTADIVASALILSFGVFVIGWLVFTKQSDRFTYDA</sequence>
<reference evidence="10" key="1">
    <citation type="submission" date="2019-08" db="EMBL/GenBank/DDBJ databases">
        <authorList>
            <person name="Kucharzyk K."/>
            <person name="Murdoch R.W."/>
            <person name="Higgins S."/>
            <person name="Loffler F."/>
        </authorList>
    </citation>
    <scope>NUCLEOTIDE SEQUENCE</scope>
</reference>
<evidence type="ECO:0000256" key="5">
    <source>
        <dbReference type="ARBA" id="ARBA00022692"/>
    </source>
</evidence>
<keyword evidence="4" id="KW-0997">Cell inner membrane</keyword>
<dbReference type="InterPro" id="IPR013525">
    <property type="entry name" value="ABC2_TM"/>
</dbReference>
<dbReference type="PANTHER" id="PTHR30413:SF8">
    <property type="entry name" value="TRANSPORT PERMEASE PROTEIN"/>
    <property type="match status" value="1"/>
</dbReference>
<keyword evidence="7 8" id="KW-0472">Membrane</keyword>
<feature type="domain" description="ABC transmembrane type-2" evidence="9">
    <location>
        <begin position="50"/>
        <end position="268"/>
    </location>
</feature>
<keyword evidence="2" id="KW-0813">Transport</keyword>
<evidence type="ECO:0000259" key="9">
    <source>
        <dbReference type="PROSITE" id="PS51012"/>
    </source>
</evidence>
<dbReference type="AlphaFoldDB" id="A0A644YPM8"/>
<comment type="subcellular location">
    <subcellularLocation>
        <location evidence="1">Cell inner membrane</location>
        <topology evidence="1">Multi-pass membrane protein</topology>
    </subcellularLocation>
</comment>
<keyword evidence="5 8" id="KW-0812">Transmembrane</keyword>
<accession>A0A644YPM8</accession>
<dbReference type="GO" id="GO:0015920">
    <property type="term" value="P:lipopolysaccharide transport"/>
    <property type="evidence" value="ECO:0007669"/>
    <property type="project" value="TreeGrafter"/>
</dbReference>
<keyword evidence="3" id="KW-1003">Cell membrane</keyword>
<evidence type="ECO:0000256" key="2">
    <source>
        <dbReference type="ARBA" id="ARBA00022448"/>
    </source>
</evidence>
<name>A0A644YPM8_9ZZZZ</name>
<evidence type="ECO:0000256" key="8">
    <source>
        <dbReference type="SAM" id="Phobius"/>
    </source>
</evidence>
<feature type="transmembrane region" description="Helical" evidence="8">
    <location>
        <begin position="154"/>
        <end position="183"/>
    </location>
</feature>
<evidence type="ECO:0000313" key="10">
    <source>
        <dbReference type="EMBL" id="MPM29948.1"/>
    </source>
</evidence>
<dbReference type="InterPro" id="IPR047817">
    <property type="entry name" value="ABC2_TM_bact-type"/>
</dbReference>
<evidence type="ECO:0000256" key="7">
    <source>
        <dbReference type="ARBA" id="ARBA00023136"/>
    </source>
</evidence>
<comment type="caution">
    <text evidence="10">The sequence shown here is derived from an EMBL/GenBank/DDBJ whole genome shotgun (WGS) entry which is preliminary data.</text>
</comment>
<proteinExistence type="predicted"/>
<feature type="transmembrane region" description="Helical" evidence="8">
    <location>
        <begin position="48"/>
        <end position="74"/>
    </location>
</feature>
<feature type="transmembrane region" description="Helical" evidence="8">
    <location>
        <begin position="80"/>
        <end position="99"/>
    </location>
</feature>
<dbReference type="PANTHER" id="PTHR30413">
    <property type="entry name" value="INNER MEMBRANE TRANSPORT PERMEASE"/>
    <property type="match status" value="1"/>
</dbReference>
<evidence type="ECO:0000256" key="1">
    <source>
        <dbReference type="ARBA" id="ARBA00004429"/>
    </source>
</evidence>
<organism evidence="10">
    <name type="scientific">bioreactor metagenome</name>
    <dbReference type="NCBI Taxonomy" id="1076179"/>
    <lineage>
        <taxon>unclassified sequences</taxon>
        <taxon>metagenomes</taxon>
        <taxon>ecological metagenomes</taxon>
    </lineage>
</organism>
<dbReference type="GO" id="GO:0005886">
    <property type="term" value="C:plasma membrane"/>
    <property type="evidence" value="ECO:0007669"/>
    <property type="project" value="UniProtKB-SubCell"/>
</dbReference>
<dbReference type="GO" id="GO:0140359">
    <property type="term" value="F:ABC-type transporter activity"/>
    <property type="evidence" value="ECO:0007669"/>
    <property type="project" value="InterPro"/>
</dbReference>
<feature type="transmembrane region" description="Helical" evidence="8">
    <location>
        <begin position="246"/>
        <end position="265"/>
    </location>
</feature>
<evidence type="ECO:0000256" key="4">
    <source>
        <dbReference type="ARBA" id="ARBA00022519"/>
    </source>
</evidence>
<feature type="transmembrane region" description="Helical" evidence="8">
    <location>
        <begin position="190"/>
        <end position="208"/>
    </location>
</feature>